<protein>
    <submittedName>
        <fullName evidence="1">Uncharacterized protein</fullName>
    </submittedName>
</protein>
<reference evidence="1 2" key="1">
    <citation type="submission" date="2019-02" db="EMBL/GenBank/DDBJ databases">
        <title>Opniocepnalus argus genome.</title>
        <authorList>
            <person name="Zhou C."/>
            <person name="Xiao S."/>
        </authorList>
    </citation>
    <scope>NUCLEOTIDE SEQUENCE [LARGE SCALE GENOMIC DNA]</scope>
    <source>
        <strain evidence="1">OARG1902GOOAL</strain>
        <tissue evidence="1">Muscle</tissue>
    </source>
</reference>
<accession>A0A6G1P866</accession>
<proteinExistence type="predicted"/>
<sequence>MELHSLPRASTLDLIFHVGCTLFSCSCGCSLCASPPPFREIDMHDFIHESYM</sequence>
<reference evidence="2" key="2">
    <citation type="submission" date="2019-02" db="EMBL/GenBank/DDBJ databases">
        <title>Opniocepnalus argus Var Kimnra genome.</title>
        <authorList>
            <person name="Zhou C."/>
            <person name="Xiao S."/>
        </authorList>
    </citation>
    <scope>NUCLEOTIDE SEQUENCE [LARGE SCALE GENOMIC DNA]</scope>
</reference>
<evidence type="ECO:0000313" key="1">
    <source>
        <dbReference type="EMBL" id="KAF3686437.1"/>
    </source>
</evidence>
<gene>
    <name evidence="1" type="ORF">EXN66_Car002109</name>
</gene>
<organism evidence="1 2">
    <name type="scientific">Channa argus</name>
    <name type="common">Northern snakehead</name>
    <name type="synonym">Ophicephalus argus</name>
    <dbReference type="NCBI Taxonomy" id="215402"/>
    <lineage>
        <taxon>Eukaryota</taxon>
        <taxon>Metazoa</taxon>
        <taxon>Chordata</taxon>
        <taxon>Craniata</taxon>
        <taxon>Vertebrata</taxon>
        <taxon>Euteleostomi</taxon>
        <taxon>Actinopterygii</taxon>
        <taxon>Neopterygii</taxon>
        <taxon>Teleostei</taxon>
        <taxon>Neoteleostei</taxon>
        <taxon>Acanthomorphata</taxon>
        <taxon>Anabantaria</taxon>
        <taxon>Anabantiformes</taxon>
        <taxon>Channoidei</taxon>
        <taxon>Channidae</taxon>
        <taxon>Channa</taxon>
    </lineage>
</organism>
<name>A0A6G1P866_CHAAH</name>
<dbReference type="AlphaFoldDB" id="A0A6G1P866"/>
<evidence type="ECO:0000313" key="2">
    <source>
        <dbReference type="Proteomes" id="UP000503349"/>
    </source>
</evidence>
<keyword evidence="2" id="KW-1185">Reference proteome</keyword>
<dbReference type="EMBL" id="CM015713">
    <property type="protein sequence ID" value="KAF3686437.1"/>
    <property type="molecule type" value="Genomic_DNA"/>
</dbReference>
<dbReference type="Proteomes" id="UP000503349">
    <property type="component" value="Chromosome 2"/>
</dbReference>